<evidence type="ECO:0000313" key="2">
    <source>
        <dbReference type="Proteomes" id="UP000192923"/>
    </source>
</evidence>
<dbReference type="EMBL" id="FXAM01000001">
    <property type="protein sequence ID" value="SMF97005.1"/>
    <property type="molecule type" value="Genomic_DNA"/>
</dbReference>
<dbReference type="RefSeq" id="WP_085215835.1">
    <property type="nucleotide sequence ID" value="NZ_FXAM01000001.1"/>
</dbReference>
<sequence length="272" mass="30493">MPLRHLIDCFNQRFVEDGGLHEPPLVYREGRVLGRSGGTVFSSRLRPVRLGSKPSVIRGYDAALRVEEPADAAGLFADEAADIVNLDRLTRTVHMLNFLPISHEGGYLFVHVHPRHILAVKRDHGAYFEEIIVACGLSPRRVVISLTVNPGYTAQVGLLLERLKNYRARGYATAIKFDIQAGEVFLERYCVEFLNRHRPDFVRFASPARVLGEERRRSALLRAIRRLDTRLLLEAVRDESGAALAESLRADCVQGDWYELAAGRTPVLRAAG</sequence>
<organism evidence="1 2">
    <name type="scientific">Methylomagnum ishizawai</name>
    <dbReference type="NCBI Taxonomy" id="1760988"/>
    <lineage>
        <taxon>Bacteria</taxon>
        <taxon>Pseudomonadati</taxon>
        <taxon>Pseudomonadota</taxon>
        <taxon>Gammaproteobacteria</taxon>
        <taxon>Methylococcales</taxon>
        <taxon>Methylococcaceae</taxon>
        <taxon>Methylomagnum</taxon>
    </lineage>
</organism>
<dbReference type="InterPro" id="IPR035919">
    <property type="entry name" value="EAL_sf"/>
</dbReference>
<evidence type="ECO:0000313" key="1">
    <source>
        <dbReference type="EMBL" id="SMF97005.1"/>
    </source>
</evidence>
<dbReference type="OrthoDB" id="1673646at2"/>
<gene>
    <name evidence="1" type="ORF">SAMN02949497_4421</name>
</gene>
<keyword evidence="2" id="KW-1185">Reference proteome</keyword>
<dbReference type="STRING" id="1760988.SAMN02949497_4421"/>
<proteinExistence type="predicted"/>
<dbReference type="Gene3D" id="3.20.20.450">
    <property type="entry name" value="EAL domain"/>
    <property type="match status" value="1"/>
</dbReference>
<protein>
    <submittedName>
        <fullName evidence="1">EAL domain, c-di-GMP-specific phosphodiesterase class I (Or its enzymatically inactive variant)</fullName>
    </submittedName>
</protein>
<dbReference type="AlphaFoldDB" id="A0A1Y6DBK5"/>
<reference evidence="1 2" key="1">
    <citation type="submission" date="2016-12" db="EMBL/GenBank/DDBJ databases">
        <authorList>
            <person name="Song W.-J."/>
            <person name="Kurnit D.M."/>
        </authorList>
    </citation>
    <scope>NUCLEOTIDE SEQUENCE [LARGE SCALE GENOMIC DNA]</scope>
    <source>
        <strain evidence="1 2">175</strain>
    </source>
</reference>
<name>A0A1Y6DBK5_9GAMM</name>
<dbReference type="SUPFAM" id="SSF141868">
    <property type="entry name" value="EAL domain-like"/>
    <property type="match status" value="1"/>
</dbReference>
<dbReference type="Proteomes" id="UP000192923">
    <property type="component" value="Unassembled WGS sequence"/>
</dbReference>
<accession>A0A1Y6DBK5</accession>